<geneLocation type="plasmid" evidence="1">
    <name>p1</name>
</geneLocation>
<reference evidence="1" key="1">
    <citation type="submission" date="2020-05" db="EMBL/GenBank/DDBJ databases">
        <authorList>
            <person name="Zhu T."/>
            <person name="Keshari N."/>
            <person name="Lu X."/>
        </authorList>
    </citation>
    <scope>NUCLEOTIDE SEQUENCE</scope>
    <source>
        <strain evidence="1">NK1-12</strain>
        <plasmid evidence="1">p1</plasmid>
    </source>
</reference>
<accession>A0AA96WLP6</accession>
<name>A0AA96WLP6_9CYAN</name>
<evidence type="ECO:0008006" key="2">
    <source>
        <dbReference type="Google" id="ProtNLM"/>
    </source>
</evidence>
<gene>
    <name evidence="1" type="ORF">HJG54_35110</name>
</gene>
<dbReference type="EMBL" id="CP053588">
    <property type="protein sequence ID" value="WNZ28132.1"/>
    <property type="molecule type" value="Genomic_DNA"/>
</dbReference>
<protein>
    <recommendedName>
        <fullName evidence="2">DNA primase</fullName>
    </recommendedName>
</protein>
<sequence length="443" mass="50539">MNVNLRQMTIQFLRHIGFVSGAKIWLRISWDLPVEIIPDNWNCYWKNNQLIYGHYIFCGSITPQGFTLYCCTQGGRDRLGNTRWQLTPKRYADGWALAFRFSYLGATVSFYPNQPDKGISNNHVRQCQCLFYEIDDLPLAGQHDALERFKHTTGLEPAAVVYTGGKSLHVYFRCTIGLSPERWIRLNRKLAIAQNADPAICNLARSMRLPGMVRREVKNGELSSARAITLEDYSTSQYSFRKLNTALDATGLFPYGLSDQQWRKWVQLVHLAKKNDSVDPHSALTQPPALRSRSTVLKDRRLGTSLATRDNHLSLKHHRASGISIPLTICLTKSDRSLLKYGELEGNRNNAGYKLARNLLGTSDLLTRHQIVHHSDPHQLFKQYCDRCTPALDAAEAETIWQSASKTPAFASRSLDSILVSVSQWRSRRHKRQRAQTRKISVR</sequence>
<evidence type="ECO:0000313" key="1">
    <source>
        <dbReference type="EMBL" id="WNZ28132.1"/>
    </source>
</evidence>
<dbReference type="Gene3D" id="3.30.70.1790">
    <property type="entry name" value="RepB DNA-primase, N-terminal domain"/>
    <property type="match status" value="1"/>
</dbReference>
<dbReference type="AlphaFoldDB" id="A0AA96WLP6"/>
<keyword evidence="1" id="KW-0614">Plasmid</keyword>
<organism evidence="1">
    <name type="scientific">Leptolyngbya sp. NK1-12</name>
    <dbReference type="NCBI Taxonomy" id="2547451"/>
    <lineage>
        <taxon>Bacteria</taxon>
        <taxon>Bacillati</taxon>
        <taxon>Cyanobacteriota</taxon>
        <taxon>Cyanophyceae</taxon>
        <taxon>Leptolyngbyales</taxon>
        <taxon>Leptolyngbyaceae</taxon>
        <taxon>Leptolyngbya group</taxon>
        <taxon>Leptolyngbya</taxon>
    </lineage>
</organism>
<dbReference type="RefSeq" id="WP_316437165.1">
    <property type="nucleotide sequence ID" value="NZ_CP053588.1"/>
</dbReference>
<proteinExistence type="predicted"/>